<gene>
    <name evidence="2" type="ORF">BDU57DRAFT_71954</name>
</gene>
<evidence type="ECO:0000256" key="1">
    <source>
        <dbReference type="SAM" id="MobiDB-lite"/>
    </source>
</evidence>
<proteinExistence type="predicted"/>
<protein>
    <submittedName>
        <fullName evidence="2">Uncharacterized protein</fullName>
    </submittedName>
</protein>
<name>A0A6A5R5P8_AMPQU</name>
<accession>A0A6A5R5P8</accession>
<reference evidence="2" key="1">
    <citation type="journal article" date="2020" name="Stud. Mycol.">
        <title>101 Dothideomycetes genomes: a test case for predicting lifestyles and emergence of pathogens.</title>
        <authorList>
            <person name="Haridas S."/>
            <person name="Albert R."/>
            <person name="Binder M."/>
            <person name="Bloem J."/>
            <person name="Labutti K."/>
            <person name="Salamov A."/>
            <person name="Andreopoulos B."/>
            <person name="Baker S."/>
            <person name="Barry K."/>
            <person name="Bills G."/>
            <person name="Bluhm B."/>
            <person name="Cannon C."/>
            <person name="Castanera R."/>
            <person name="Culley D."/>
            <person name="Daum C."/>
            <person name="Ezra D."/>
            <person name="Gonzalez J."/>
            <person name="Henrissat B."/>
            <person name="Kuo A."/>
            <person name="Liang C."/>
            <person name="Lipzen A."/>
            <person name="Lutzoni F."/>
            <person name="Magnuson J."/>
            <person name="Mondo S."/>
            <person name="Nolan M."/>
            <person name="Ohm R."/>
            <person name="Pangilinan J."/>
            <person name="Park H.-J."/>
            <person name="Ramirez L."/>
            <person name="Alfaro M."/>
            <person name="Sun H."/>
            <person name="Tritt A."/>
            <person name="Yoshinaga Y."/>
            <person name="Zwiers L.-H."/>
            <person name="Turgeon B."/>
            <person name="Goodwin S."/>
            <person name="Spatafora J."/>
            <person name="Crous P."/>
            <person name="Grigoriev I."/>
        </authorList>
    </citation>
    <scope>NUCLEOTIDE SEQUENCE</scope>
    <source>
        <strain evidence="2">HMLAC05119</strain>
    </source>
</reference>
<dbReference type="Proteomes" id="UP000800096">
    <property type="component" value="Unassembled WGS sequence"/>
</dbReference>
<sequence length="168" mass="18495">MSASGLDSTPPSWSRLLCILHVPCLRQTMATSAGEPVAPSRGSSSRDMGSRLHPSPSTGPSMTLSQRLCTPRRLCVNHHRKSHHHDSSGSAAKLTLRSALLARASLQGPRGMHLILRRVVARPDPHKDHSKKDVDRFNKSTRELHWPRPSTATTPYNSLSLIINHGRL</sequence>
<keyword evidence="3" id="KW-1185">Reference proteome</keyword>
<dbReference type="EMBL" id="ML979132">
    <property type="protein sequence ID" value="KAF1922076.1"/>
    <property type="molecule type" value="Genomic_DNA"/>
</dbReference>
<feature type="compositionally biased region" description="Polar residues" evidence="1">
    <location>
        <begin position="55"/>
        <end position="66"/>
    </location>
</feature>
<organism evidence="2 3">
    <name type="scientific">Ampelomyces quisqualis</name>
    <name type="common">Powdery mildew agent</name>
    <dbReference type="NCBI Taxonomy" id="50730"/>
    <lineage>
        <taxon>Eukaryota</taxon>
        <taxon>Fungi</taxon>
        <taxon>Dikarya</taxon>
        <taxon>Ascomycota</taxon>
        <taxon>Pezizomycotina</taxon>
        <taxon>Dothideomycetes</taxon>
        <taxon>Pleosporomycetidae</taxon>
        <taxon>Pleosporales</taxon>
        <taxon>Pleosporineae</taxon>
        <taxon>Phaeosphaeriaceae</taxon>
        <taxon>Ampelomyces</taxon>
    </lineage>
</organism>
<feature type="region of interest" description="Disordered" evidence="1">
    <location>
        <begin position="31"/>
        <end position="66"/>
    </location>
</feature>
<evidence type="ECO:0000313" key="3">
    <source>
        <dbReference type="Proteomes" id="UP000800096"/>
    </source>
</evidence>
<evidence type="ECO:0000313" key="2">
    <source>
        <dbReference type="EMBL" id="KAF1922076.1"/>
    </source>
</evidence>
<dbReference type="AlphaFoldDB" id="A0A6A5R5P8"/>